<dbReference type="Gene3D" id="3.90.550.10">
    <property type="entry name" value="Spore Coat Polysaccharide Biosynthesis Protein SpsA, Chain A"/>
    <property type="match status" value="1"/>
</dbReference>
<reference evidence="3" key="1">
    <citation type="submission" date="2019-12" db="EMBL/GenBank/DDBJ databases">
        <title>Hybrid Genome Assemblies of two High G+C Isolates from Undergraduate Microbiology Courses.</title>
        <authorList>
            <person name="Ne Ville C.J."/>
            <person name="Enright D."/>
            <person name="Hernandez I."/>
            <person name="Dodsworth J."/>
            <person name="Orwin P.M."/>
        </authorList>
    </citation>
    <scope>NUCLEOTIDE SEQUENCE [LARGE SCALE GENOMIC DNA]</scope>
    <source>
        <strain evidence="3">Neo</strain>
    </source>
</reference>
<keyword evidence="1" id="KW-0997">Cell inner membrane</keyword>
<organism evidence="3 4">
    <name type="scientific">Pseudomonas alkylphenolica</name>
    <dbReference type="NCBI Taxonomy" id="237609"/>
    <lineage>
        <taxon>Bacteria</taxon>
        <taxon>Pseudomonadati</taxon>
        <taxon>Pseudomonadota</taxon>
        <taxon>Gammaproteobacteria</taxon>
        <taxon>Pseudomonadales</taxon>
        <taxon>Pseudomonadaceae</taxon>
        <taxon>Pseudomonas</taxon>
    </lineage>
</organism>
<keyword evidence="1" id="KW-1003">Cell membrane</keyword>
<dbReference type="SUPFAM" id="SSF53448">
    <property type="entry name" value="Nucleotide-diphospho-sugar transferases"/>
    <property type="match status" value="1"/>
</dbReference>
<protein>
    <submittedName>
        <fullName evidence="3">Glycosyltransferase</fullName>
    </submittedName>
</protein>
<dbReference type="PANTHER" id="PTHR22916">
    <property type="entry name" value="GLYCOSYLTRANSFERASE"/>
    <property type="match status" value="1"/>
</dbReference>
<evidence type="ECO:0000259" key="2">
    <source>
        <dbReference type="Pfam" id="PF00535"/>
    </source>
</evidence>
<evidence type="ECO:0000313" key="3">
    <source>
        <dbReference type="EMBL" id="QGW76525.1"/>
    </source>
</evidence>
<evidence type="ECO:0000256" key="1">
    <source>
        <dbReference type="ARBA" id="ARBA00022519"/>
    </source>
</evidence>
<dbReference type="AlphaFoldDB" id="A0A6I6HAS7"/>
<evidence type="ECO:0000313" key="4">
    <source>
        <dbReference type="Proteomes" id="UP000426235"/>
    </source>
</evidence>
<feature type="domain" description="Glycosyltransferase 2-like" evidence="2">
    <location>
        <begin position="1"/>
        <end position="109"/>
    </location>
</feature>
<dbReference type="Pfam" id="PF00535">
    <property type="entry name" value="Glycos_transf_2"/>
    <property type="match status" value="1"/>
</dbReference>
<dbReference type="GO" id="GO:0016758">
    <property type="term" value="F:hexosyltransferase activity"/>
    <property type="evidence" value="ECO:0007669"/>
    <property type="project" value="UniProtKB-ARBA"/>
</dbReference>
<dbReference type="CDD" id="cd04196">
    <property type="entry name" value="GT_2_like_d"/>
    <property type="match status" value="1"/>
</dbReference>
<sequence length="299" mass="33992">MCTYNGERFLEEQLDSFERQTHRHWSLVVSDDGSTDRTLLILDKYKQSLDVGRVTVVSGPQRNFVANFLSLVCRKDISADYYAWSDQDDIWSETKLEAAVAWLQTIPPHIPALYCGRTQLIDEIKKTIGYSPRFCRPPSFSNALVQNIGGGNTMVFNQAARDLLQEAGDNLDVPAHDWWAYQLISGAGGVIYYDPTPQLLYRQHGENIIGSNSGWSARWQRLKMLRQGRFSNWNDQNIGALELIRHRLTDENALTLERFKLAVSQGFFGFLVNLKRSGVYRQTRLGNIGLVVACLIKGK</sequence>
<dbReference type="PANTHER" id="PTHR22916:SF3">
    <property type="entry name" value="UDP-GLCNAC:BETAGAL BETA-1,3-N-ACETYLGLUCOSAMINYLTRANSFERASE-LIKE PROTEIN 1"/>
    <property type="match status" value="1"/>
</dbReference>
<gene>
    <name evidence="3" type="ORF">GPJ81_07470</name>
</gene>
<proteinExistence type="predicted"/>
<dbReference type="InterPro" id="IPR029044">
    <property type="entry name" value="Nucleotide-diphossugar_trans"/>
</dbReference>
<accession>A0A6I6HAS7</accession>
<dbReference type="RefSeq" id="WP_157191657.1">
    <property type="nucleotide sequence ID" value="NZ_CP046621.1"/>
</dbReference>
<keyword evidence="1" id="KW-0472">Membrane</keyword>
<name>A0A6I6HAS7_9PSED</name>
<dbReference type="InterPro" id="IPR001173">
    <property type="entry name" value="Glyco_trans_2-like"/>
</dbReference>
<dbReference type="Proteomes" id="UP000426235">
    <property type="component" value="Chromosome"/>
</dbReference>
<dbReference type="EMBL" id="CP046621">
    <property type="protein sequence ID" value="QGW76525.1"/>
    <property type="molecule type" value="Genomic_DNA"/>
</dbReference>
<keyword evidence="4" id="KW-1185">Reference proteome</keyword>